<evidence type="ECO:0000313" key="2">
    <source>
        <dbReference type="Proteomes" id="UP001157914"/>
    </source>
</evidence>
<organism evidence="1 2">
    <name type="scientific">Roseibium denhamense</name>
    <dbReference type="NCBI Taxonomy" id="76305"/>
    <lineage>
        <taxon>Bacteria</taxon>
        <taxon>Pseudomonadati</taxon>
        <taxon>Pseudomonadota</taxon>
        <taxon>Alphaproteobacteria</taxon>
        <taxon>Hyphomicrobiales</taxon>
        <taxon>Stappiaceae</taxon>
        <taxon>Roseibium</taxon>
    </lineage>
</organism>
<dbReference type="EMBL" id="FXTT01000005">
    <property type="protein sequence ID" value="SMP31904.1"/>
    <property type="molecule type" value="Genomic_DNA"/>
</dbReference>
<name>A0ABY1PG39_9HYPH</name>
<comment type="caution">
    <text evidence="1">The sequence shown here is derived from an EMBL/GenBank/DDBJ whole genome shotgun (WGS) entry which is preliminary data.</text>
</comment>
<reference evidence="1 2" key="1">
    <citation type="submission" date="2017-05" db="EMBL/GenBank/DDBJ databases">
        <authorList>
            <person name="Varghese N."/>
            <person name="Submissions S."/>
        </authorList>
    </citation>
    <scope>NUCLEOTIDE SEQUENCE [LARGE SCALE GENOMIC DNA]</scope>
    <source>
        <strain evidence="1 2">DSM 15949</strain>
    </source>
</reference>
<sequence length="180" mass="19609">MRRWHPHFRRRSRDKRYPASGSLAVQRHALNHPSFSTPARAVSLASSCANSLSRCSINDTLASQEPLARVGILRFVVLCCVASMDAKGDGLAGPQPNNAPPFAVVGFPNYLRTFRTIAPPEQSGACGPSWMGGPNYHQGLLTCRRAVPRFLVNNWYLWNLGVANNADRGVPNLCPQGSGL</sequence>
<protein>
    <submittedName>
        <fullName evidence="1">Uncharacterized protein</fullName>
    </submittedName>
</protein>
<accession>A0ABY1PG39</accession>
<evidence type="ECO:0000313" key="1">
    <source>
        <dbReference type="EMBL" id="SMP31904.1"/>
    </source>
</evidence>
<keyword evidence="2" id="KW-1185">Reference proteome</keyword>
<gene>
    <name evidence="1" type="ORF">SAMN06265374_3446</name>
</gene>
<dbReference type="Proteomes" id="UP001157914">
    <property type="component" value="Unassembled WGS sequence"/>
</dbReference>
<proteinExistence type="predicted"/>